<accession>A0A8J2Z1G3</accession>
<dbReference type="CDD" id="cd06470">
    <property type="entry name" value="ACD_IbpA-B_like"/>
    <property type="match status" value="1"/>
</dbReference>
<evidence type="ECO:0000313" key="6">
    <source>
        <dbReference type="EMBL" id="GGF87478.1"/>
    </source>
</evidence>
<evidence type="ECO:0000256" key="1">
    <source>
        <dbReference type="ARBA" id="ARBA00023016"/>
    </source>
</evidence>
<feature type="domain" description="SHSP" evidence="5">
    <location>
        <begin position="23"/>
        <end position="134"/>
    </location>
</feature>
<organism evidence="6 7">
    <name type="scientific">Cysteiniphilum litorale</name>
    <dbReference type="NCBI Taxonomy" id="2056700"/>
    <lineage>
        <taxon>Bacteria</taxon>
        <taxon>Pseudomonadati</taxon>
        <taxon>Pseudomonadota</taxon>
        <taxon>Gammaproteobacteria</taxon>
        <taxon>Thiotrichales</taxon>
        <taxon>Fastidiosibacteraceae</taxon>
        <taxon>Cysteiniphilum</taxon>
    </lineage>
</organism>
<comment type="caution">
    <text evidence="6">The sequence shown here is derived from an EMBL/GenBank/DDBJ whole genome shotgun (WGS) entry which is preliminary data.</text>
</comment>
<sequence>MNTLDALVRNAIGFDRLFALAETGKPTSYPPYNIEVLGEHDYLISMAIAGFKESEIDIVVHQGKLTVTGNKNEDSKERKFIHRGIAERSFTHTFELADHIEVKDAQFENGILNISLLKEIPEAMQPKKIKINSNAQNMQKTQSARTLETID</sequence>
<feature type="region of interest" description="Disordered" evidence="4">
    <location>
        <begin position="132"/>
        <end position="151"/>
    </location>
</feature>
<keyword evidence="1" id="KW-0346">Stress response</keyword>
<keyword evidence="7" id="KW-1185">Reference proteome</keyword>
<dbReference type="Pfam" id="PF00011">
    <property type="entry name" value="HSP20"/>
    <property type="match status" value="1"/>
</dbReference>
<dbReference type="InterPro" id="IPR008978">
    <property type="entry name" value="HSP20-like_chaperone"/>
</dbReference>
<reference evidence="6" key="1">
    <citation type="journal article" date="2014" name="Int. J. Syst. Evol. Microbiol.">
        <title>Complete genome sequence of Corynebacterium casei LMG S-19264T (=DSM 44701T), isolated from a smear-ripened cheese.</title>
        <authorList>
            <consortium name="US DOE Joint Genome Institute (JGI-PGF)"/>
            <person name="Walter F."/>
            <person name="Albersmeier A."/>
            <person name="Kalinowski J."/>
            <person name="Ruckert C."/>
        </authorList>
    </citation>
    <scope>NUCLEOTIDE SEQUENCE</scope>
    <source>
        <strain evidence="6">CGMCC 1.15758</strain>
    </source>
</reference>
<dbReference type="InterPro" id="IPR037913">
    <property type="entry name" value="ACD_IbpA/B"/>
</dbReference>
<evidence type="ECO:0000259" key="5">
    <source>
        <dbReference type="PROSITE" id="PS01031"/>
    </source>
</evidence>
<dbReference type="PROSITE" id="PS01031">
    <property type="entry name" value="SHSP"/>
    <property type="match status" value="1"/>
</dbReference>
<protein>
    <submittedName>
        <fullName evidence="6">Heat-shock protein IbpA</fullName>
    </submittedName>
</protein>
<dbReference type="Gene3D" id="2.60.40.790">
    <property type="match status" value="1"/>
</dbReference>
<evidence type="ECO:0000256" key="3">
    <source>
        <dbReference type="RuleBase" id="RU003616"/>
    </source>
</evidence>
<evidence type="ECO:0000256" key="4">
    <source>
        <dbReference type="SAM" id="MobiDB-lite"/>
    </source>
</evidence>
<dbReference type="InterPro" id="IPR002068">
    <property type="entry name" value="A-crystallin/Hsp20_dom"/>
</dbReference>
<dbReference type="PANTHER" id="PTHR47062">
    <property type="match status" value="1"/>
</dbReference>
<dbReference type="Proteomes" id="UP000636949">
    <property type="component" value="Unassembled WGS sequence"/>
</dbReference>
<dbReference type="OrthoDB" id="6871152at2"/>
<evidence type="ECO:0000256" key="2">
    <source>
        <dbReference type="PROSITE-ProRule" id="PRU00285"/>
    </source>
</evidence>
<name>A0A8J2Z1G3_9GAMM</name>
<dbReference type="AlphaFoldDB" id="A0A8J2Z1G3"/>
<comment type="similarity">
    <text evidence="2 3">Belongs to the small heat shock protein (HSP20) family.</text>
</comment>
<proteinExistence type="inferred from homology"/>
<dbReference type="SUPFAM" id="SSF49764">
    <property type="entry name" value="HSP20-like chaperones"/>
    <property type="match status" value="1"/>
</dbReference>
<gene>
    <name evidence="6" type="primary">ibpA</name>
    <name evidence="6" type="ORF">GCM10010995_00980</name>
</gene>
<dbReference type="EMBL" id="BMJS01000001">
    <property type="protein sequence ID" value="GGF87478.1"/>
    <property type="molecule type" value="Genomic_DNA"/>
</dbReference>
<reference evidence="6" key="2">
    <citation type="submission" date="2020-09" db="EMBL/GenBank/DDBJ databases">
        <authorList>
            <person name="Sun Q."/>
            <person name="Zhou Y."/>
        </authorList>
    </citation>
    <scope>NUCLEOTIDE SEQUENCE</scope>
    <source>
        <strain evidence="6">CGMCC 1.15758</strain>
    </source>
</reference>
<dbReference type="RefSeq" id="WP_117001290.1">
    <property type="nucleotide sequence ID" value="NZ_BMJS01000001.1"/>
</dbReference>
<dbReference type="PANTHER" id="PTHR47062:SF1">
    <property type="entry name" value="SMALL HEAT SHOCK PROTEIN IBPA"/>
    <property type="match status" value="1"/>
</dbReference>
<evidence type="ECO:0000313" key="7">
    <source>
        <dbReference type="Proteomes" id="UP000636949"/>
    </source>
</evidence>